<dbReference type="InterPro" id="IPR036390">
    <property type="entry name" value="WH_DNA-bd_sf"/>
</dbReference>
<dbReference type="InterPro" id="IPR026881">
    <property type="entry name" value="WYL_dom"/>
</dbReference>
<dbReference type="PANTHER" id="PTHR34580:SF3">
    <property type="entry name" value="PROTEIN PAFB"/>
    <property type="match status" value="1"/>
</dbReference>
<reference evidence="3" key="1">
    <citation type="submission" date="2018-06" db="EMBL/GenBank/DDBJ databases">
        <authorList>
            <person name="Zhirakovskaya E."/>
        </authorList>
    </citation>
    <scope>NUCLEOTIDE SEQUENCE</scope>
</reference>
<dbReference type="Gene3D" id="1.10.10.10">
    <property type="entry name" value="Winged helix-like DNA-binding domain superfamily/Winged helix DNA-binding domain"/>
    <property type="match status" value="1"/>
</dbReference>
<protein>
    <submittedName>
        <fullName evidence="3">Transcriptional regulator, DeoR family</fullName>
    </submittedName>
</protein>
<gene>
    <name evidence="3" type="ORF">MNBD_ALPHA11-1290</name>
</gene>
<proteinExistence type="predicted"/>
<dbReference type="Pfam" id="PF08279">
    <property type="entry name" value="HTH_11"/>
    <property type="match status" value="1"/>
</dbReference>
<dbReference type="SUPFAM" id="SSF46785">
    <property type="entry name" value="Winged helix' DNA-binding domain"/>
    <property type="match status" value="1"/>
</dbReference>
<accession>A0A3B0TYJ3</accession>
<sequence>MRRADRLLQIIQIFRRRKGPITAKLIALELEVAKRTIYRDIVSLMSSGVPLRGEAGVGYVLEEGYDLPPLMFSTDELEALMLGARLVSSHGNAALTRSANDAIAKIATVIPKELRPVLLETSLYAPEFGESIIDKVDIGIIRNAIRSRKKLHIEYENAQGKGSQRVLWPIVLAYHRGVRLVAAWCELREDFRHFRVDRMMDISLGDEKIPERYELLFSRWEKGEIEKRAKFVLVKDDD</sequence>
<dbReference type="EMBL" id="UOEQ01000490">
    <property type="protein sequence ID" value="VAW23861.1"/>
    <property type="molecule type" value="Genomic_DNA"/>
</dbReference>
<dbReference type="InterPro" id="IPR051534">
    <property type="entry name" value="CBASS_pafABC_assoc_protein"/>
</dbReference>
<feature type="domain" description="WYL" evidence="2">
    <location>
        <begin position="140"/>
        <end position="202"/>
    </location>
</feature>
<feature type="domain" description="Helix-turn-helix type 11" evidence="1">
    <location>
        <begin position="6"/>
        <end position="59"/>
    </location>
</feature>
<dbReference type="AlphaFoldDB" id="A0A3B0TYJ3"/>
<dbReference type="Pfam" id="PF13280">
    <property type="entry name" value="WYL"/>
    <property type="match status" value="1"/>
</dbReference>
<organism evidence="3">
    <name type="scientific">hydrothermal vent metagenome</name>
    <dbReference type="NCBI Taxonomy" id="652676"/>
    <lineage>
        <taxon>unclassified sequences</taxon>
        <taxon>metagenomes</taxon>
        <taxon>ecological metagenomes</taxon>
    </lineage>
</organism>
<dbReference type="InterPro" id="IPR013196">
    <property type="entry name" value="HTH_11"/>
</dbReference>
<dbReference type="InterPro" id="IPR036388">
    <property type="entry name" value="WH-like_DNA-bd_sf"/>
</dbReference>
<evidence type="ECO:0000259" key="1">
    <source>
        <dbReference type="Pfam" id="PF08279"/>
    </source>
</evidence>
<dbReference type="PANTHER" id="PTHR34580">
    <property type="match status" value="1"/>
</dbReference>
<evidence type="ECO:0000313" key="3">
    <source>
        <dbReference type="EMBL" id="VAW23861.1"/>
    </source>
</evidence>
<dbReference type="PROSITE" id="PS52050">
    <property type="entry name" value="WYL"/>
    <property type="match status" value="1"/>
</dbReference>
<name>A0A3B0TYJ3_9ZZZZ</name>
<evidence type="ECO:0000259" key="2">
    <source>
        <dbReference type="Pfam" id="PF13280"/>
    </source>
</evidence>